<evidence type="ECO:0000313" key="3">
    <source>
        <dbReference type="Proteomes" id="UP001153555"/>
    </source>
</evidence>
<reference evidence="2" key="1">
    <citation type="submission" date="2019-12" db="EMBL/GenBank/DDBJ databases">
        <authorList>
            <person name="Scholes J."/>
        </authorList>
    </citation>
    <scope>NUCLEOTIDE SEQUENCE</scope>
</reference>
<keyword evidence="3" id="KW-1185">Reference proteome</keyword>
<feature type="non-terminal residue" evidence="2">
    <location>
        <position position="401"/>
    </location>
</feature>
<gene>
    <name evidence="2" type="ORF">SHERM_02667</name>
</gene>
<evidence type="ECO:0000256" key="1">
    <source>
        <dbReference type="SAM" id="MobiDB-lite"/>
    </source>
</evidence>
<name>A0A9N7NPK7_STRHE</name>
<dbReference type="Proteomes" id="UP001153555">
    <property type="component" value="Unassembled WGS sequence"/>
</dbReference>
<feature type="non-terminal residue" evidence="2">
    <location>
        <position position="1"/>
    </location>
</feature>
<protein>
    <submittedName>
        <fullName evidence="2">Uncharacterized protein</fullName>
    </submittedName>
</protein>
<feature type="region of interest" description="Disordered" evidence="1">
    <location>
        <begin position="1"/>
        <end position="25"/>
    </location>
</feature>
<dbReference type="EMBL" id="CACSLK010028053">
    <property type="protein sequence ID" value="CAA0834861.1"/>
    <property type="molecule type" value="Genomic_DNA"/>
</dbReference>
<feature type="compositionally biased region" description="Polar residues" evidence="1">
    <location>
        <begin position="1"/>
        <end position="13"/>
    </location>
</feature>
<sequence>VSSTFSSTRNQPGTARRAPPSSFSNSSPNTFAHLLLGDTGGFFFQPSSFSNFIPVFCELSPPGTRIILQARWIASRFCLITLRLSFRPLLFWFRTASLFNIIFFYKTISIRKFRIRVRMYLIAEVLHERALANFGWSVPGIVHCESLHLSMSRERDSSLIDVDNGVGRRHKGSPKQNRGMRFIPAPKSSIPIVIFPFPKVIFMTKAPGSHSFRGIVVEATSKIIIFSLSLNLFFLEAKSLKNCTYAGTFRITSKRGRLTFVEKILKLTLLLCIFQTAREGNRWSVRRVRFMQSLTGIFLRTLFLNSLVNNDFPFQNLNLLPRLIIILINNNFNNLIFHGYLNTIIDLLTTSQHRNSIQVLGLAREFVFHLALLDFPDGTPELPHLSLEAFKRVLNRWHSLD</sequence>
<comment type="caution">
    <text evidence="2">The sequence shown here is derived from an EMBL/GenBank/DDBJ whole genome shotgun (WGS) entry which is preliminary data.</text>
</comment>
<evidence type="ECO:0000313" key="2">
    <source>
        <dbReference type="EMBL" id="CAA0834861.1"/>
    </source>
</evidence>
<proteinExistence type="predicted"/>
<organism evidence="2 3">
    <name type="scientific">Striga hermonthica</name>
    <name type="common">Purple witchweed</name>
    <name type="synonym">Buchnera hermonthica</name>
    <dbReference type="NCBI Taxonomy" id="68872"/>
    <lineage>
        <taxon>Eukaryota</taxon>
        <taxon>Viridiplantae</taxon>
        <taxon>Streptophyta</taxon>
        <taxon>Embryophyta</taxon>
        <taxon>Tracheophyta</taxon>
        <taxon>Spermatophyta</taxon>
        <taxon>Magnoliopsida</taxon>
        <taxon>eudicotyledons</taxon>
        <taxon>Gunneridae</taxon>
        <taxon>Pentapetalae</taxon>
        <taxon>asterids</taxon>
        <taxon>lamiids</taxon>
        <taxon>Lamiales</taxon>
        <taxon>Orobanchaceae</taxon>
        <taxon>Buchnereae</taxon>
        <taxon>Striga</taxon>
    </lineage>
</organism>
<dbReference type="AlphaFoldDB" id="A0A9N7NPK7"/>
<accession>A0A9N7NPK7</accession>